<comment type="similarity">
    <text evidence="1">Belongs to the FGGY kinase family.</text>
</comment>
<comment type="caution">
    <text evidence="5">The sequence shown here is derived from an EMBL/GenBank/DDBJ whole genome shotgun (WGS) entry which is preliminary data.</text>
</comment>
<gene>
    <name evidence="5" type="primary">GK5</name>
    <name evidence="5" type="ORF">XENOCAPTIV_010250</name>
</gene>
<dbReference type="Gene3D" id="3.30.420.40">
    <property type="match status" value="1"/>
</dbReference>
<evidence type="ECO:0000256" key="3">
    <source>
        <dbReference type="ARBA" id="ARBA00022777"/>
    </source>
</evidence>
<dbReference type="EMBL" id="JAHRIN010027461">
    <property type="protein sequence ID" value="MEQ2201289.1"/>
    <property type="molecule type" value="Genomic_DNA"/>
</dbReference>
<keyword evidence="3 5" id="KW-0418">Kinase</keyword>
<proteinExistence type="inferred from homology"/>
<dbReference type="InterPro" id="IPR043129">
    <property type="entry name" value="ATPase_NBD"/>
</dbReference>
<dbReference type="PANTHER" id="PTHR10196">
    <property type="entry name" value="SUGAR KINASE"/>
    <property type="match status" value="1"/>
</dbReference>
<sequence>VHQAIEEGNCCFGTIDTWLLFKLTKELFSDVTETSDMAYSVSDSDGVCFVPSFSGLQAPLNDPRACASLMGLKPSTTKSHLVRAILESVAFRNKQLYETMLRETHIPITQIR</sequence>
<keyword evidence="6" id="KW-1185">Reference proteome</keyword>
<organism evidence="5 6">
    <name type="scientific">Xenoophorus captivus</name>
    <dbReference type="NCBI Taxonomy" id="1517983"/>
    <lineage>
        <taxon>Eukaryota</taxon>
        <taxon>Metazoa</taxon>
        <taxon>Chordata</taxon>
        <taxon>Craniata</taxon>
        <taxon>Vertebrata</taxon>
        <taxon>Euteleostomi</taxon>
        <taxon>Actinopterygii</taxon>
        <taxon>Neopterygii</taxon>
        <taxon>Teleostei</taxon>
        <taxon>Neoteleostei</taxon>
        <taxon>Acanthomorphata</taxon>
        <taxon>Ovalentaria</taxon>
        <taxon>Atherinomorphae</taxon>
        <taxon>Cyprinodontiformes</taxon>
        <taxon>Goodeidae</taxon>
        <taxon>Xenoophorus</taxon>
    </lineage>
</organism>
<dbReference type="InterPro" id="IPR018483">
    <property type="entry name" value="Carb_kinase_FGGY_CS"/>
</dbReference>
<evidence type="ECO:0000256" key="2">
    <source>
        <dbReference type="ARBA" id="ARBA00022679"/>
    </source>
</evidence>
<name>A0ABV0QZL8_9TELE</name>
<evidence type="ECO:0000259" key="4">
    <source>
        <dbReference type="Pfam" id="PF02782"/>
    </source>
</evidence>
<evidence type="ECO:0000256" key="1">
    <source>
        <dbReference type="ARBA" id="ARBA00009156"/>
    </source>
</evidence>
<feature type="domain" description="Carbohydrate kinase FGGY C-terminal" evidence="4">
    <location>
        <begin position="4"/>
        <end position="111"/>
    </location>
</feature>
<dbReference type="Proteomes" id="UP001434883">
    <property type="component" value="Unassembled WGS sequence"/>
</dbReference>
<dbReference type="InterPro" id="IPR018485">
    <property type="entry name" value="FGGY_C"/>
</dbReference>
<evidence type="ECO:0000313" key="6">
    <source>
        <dbReference type="Proteomes" id="UP001434883"/>
    </source>
</evidence>
<dbReference type="PANTHER" id="PTHR10196:SF68">
    <property type="entry name" value="GLYCEROL KINASE 5-RELATED"/>
    <property type="match status" value="1"/>
</dbReference>
<dbReference type="PROSITE" id="PS00445">
    <property type="entry name" value="FGGY_KINASES_2"/>
    <property type="match status" value="1"/>
</dbReference>
<protein>
    <submittedName>
        <fullName evidence="5">Glycerol kinase 5</fullName>
    </submittedName>
</protein>
<accession>A0ABV0QZL8</accession>
<evidence type="ECO:0000313" key="5">
    <source>
        <dbReference type="EMBL" id="MEQ2201289.1"/>
    </source>
</evidence>
<keyword evidence="2" id="KW-0808">Transferase</keyword>
<reference evidence="5 6" key="1">
    <citation type="submission" date="2021-06" db="EMBL/GenBank/DDBJ databases">
        <authorList>
            <person name="Palmer J.M."/>
        </authorList>
    </citation>
    <scope>NUCLEOTIDE SEQUENCE [LARGE SCALE GENOMIC DNA]</scope>
    <source>
        <strain evidence="5 6">XC_2019</strain>
        <tissue evidence="5">Muscle</tissue>
    </source>
</reference>
<dbReference type="SUPFAM" id="SSF53067">
    <property type="entry name" value="Actin-like ATPase domain"/>
    <property type="match status" value="1"/>
</dbReference>
<feature type="non-terminal residue" evidence="5">
    <location>
        <position position="1"/>
    </location>
</feature>
<dbReference type="Pfam" id="PF02782">
    <property type="entry name" value="FGGY_C"/>
    <property type="match status" value="1"/>
</dbReference>
<dbReference type="GO" id="GO:0016301">
    <property type="term" value="F:kinase activity"/>
    <property type="evidence" value="ECO:0007669"/>
    <property type="project" value="UniProtKB-KW"/>
</dbReference>